<comment type="cofactor">
    <cofactor evidence="1">
        <name>FAD</name>
        <dbReference type="ChEBI" id="CHEBI:57692"/>
    </cofactor>
</comment>
<dbReference type="PANTHER" id="PTHR10211">
    <property type="entry name" value="DEOXYRIBODIPYRIMIDINE PHOTOLYASE"/>
    <property type="match status" value="1"/>
</dbReference>
<proteinExistence type="inferred from homology"/>
<keyword evidence="6" id="KW-0227">DNA damage</keyword>
<evidence type="ECO:0000256" key="1">
    <source>
        <dbReference type="ARBA" id="ARBA00001974"/>
    </source>
</evidence>
<evidence type="ECO:0000256" key="12">
    <source>
        <dbReference type="ARBA" id="ARBA00033999"/>
    </source>
</evidence>
<dbReference type="EMBL" id="CADCVM010000333">
    <property type="protein sequence ID" value="CAA9510846.1"/>
    <property type="molecule type" value="Genomic_DNA"/>
</dbReference>
<reference evidence="14" key="1">
    <citation type="submission" date="2020-02" db="EMBL/GenBank/DDBJ databases">
        <authorList>
            <person name="Meier V. D."/>
        </authorList>
    </citation>
    <scope>NUCLEOTIDE SEQUENCE</scope>
    <source>
        <strain evidence="14">AVDCRST_MAG05</strain>
    </source>
</reference>
<dbReference type="InterPro" id="IPR036134">
    <property type="entry name" value="Crypto/Photolyase_FAD-like_sf"/>
</dbReference>
<dbReference type="PROSITE" id="PS51645">
    <property type="entry name" value="PHR_CRY_ALPHA_BETA"/>
    <property type="match status" value="1"/>
</dbReference>
<dbReference type="FunFam" id="1.10.579.10:FF:000002">
    <property type="entry name" value="Deoxyribodipyrimidine photolyase"/>
    <property type="match status" value="1"/>
</dbReference>
<evidence type="ECO:0000256" key="8">
    <source>
        <dbReference type="ARBA" id="ARBA00023125"/>
    </source>
</evidence>
<evidence type="ECO:0000256" key="6">
    <source>
        <dbReference type="ARBA" id="ARBA00022763"/>
    </source>
</evidence>
<dbReference type="PROSITE" id="PS01083">
    <property type="entry name" value="DNA_PHOTOLYASES_2_1"/>
    <property type="match status" value="1"/>
</dbReference>
<evidence type="ECO:0000313" key="14">
    <source>
        <dbReference type="EMBL" id="CAA9510846.1"/>
    </source>
</evidence>
<evidence type="ECO:0000256" key="3">
    <source>
        <dbReference type="ARBA" id="ARBA00013149"/>
    </source>
</evidence>
<name>A0A6J4T0M8_9ACTN</name>
<sequence length="464" mass="53577">MATKEIQDERIQHLNEREVGGGDHVLYWMQSSQRADHNHALEYAVQRANGLGQRLLVVFGLTDDYPEANLRHYAFMLEGLADVEEVLGRRGIKFVVRRGSPDEVALEAGEDASLIVTDRGYMRPQKRWRERVAREAGCPLVQVETDVVVPVELASNKQEHAARTLRPKIHEHLDDFLVELTPTKPDKQSSNMQEGGLDLSDIDGILNEMDLDRGASRLSHLYRGGNSEAKKIFRRFLKRSLPDYDANRNQPQTDYVSHMSKYLHYGHVSPIWLALEAKRSGGGENTDSFLEELIVRRELTFNFVFYNDDYDSYSNLPGWAKKTLEDHKGDDREHTYTQGELEGAETHDEYWNAAMREMVHTGYMHNYMRMYWGKKILEWSNTPEHAYRTTLYLNNKYFLDGRDPNSFANVAWVFGQHDRGWTERPVYGKVRYMSSGGLERKAKPDQYVEKVERLVEEGQAEGPA</sequence>
<dbReference type="Gene3D" id="1.25.40.80">
    <property type="match status" value="1"/>
</dbReference>
<evidence type="ECO:0000256" key="7">
    <source>
        <dbReference type="ARBA" id="ARBA00022827"/>
    </source>
</evidence>
<feature type="domain" description="Photolyase/cryptochrome alpha/beta" evidence="13">
    <location>
        <begin position="23"/>
        <end position="151"/>
    </location>
</feature>
<comment type="catalytic activity">
    <reaction evidence="12">
        <text>cyclobutadipyrimidine (in DNA) = 2 pyrimidine residues (in DNA).</text>
        <dbReference type="EC" id="4.1.99.3"/>
    </reaction>
</comment>
<keyword evidence="10 14" id="KW-0456">Lyase</keyword>
<organism evidence="14">
    <name type="scientific">uncultured Rubrobacteraceae bacterium</name>
    <dbReference type="NCBI Taxonomy" id="349277"/>
    <lineage>
        <taxon>Bacteria</taxon>
        <taxon>Bacillati</taxon>
        <taxon>Actinomycetota</taxon>
        <taxon>Rubrobacteria</taxon>
        <taxon>Rubrobacterales</taxon>
        <taxon>Rubrobacteraceae</taxon>
        <taxon>environmental samples</taxon>
    </lineage>
</organism>
<keyword evidence="5" id="KW-0285">Flavoprotein</keyword>
<evidence type="ECO:0000256" key="4">
    <source>
        <dbReference type="ARBA" id="ARBA00014046"/>
    </source>
</evidence>
<dbReference type="Pfam" id="PF00875">
    <property type="entry name" value="DNA_photolyase"/>
    <property type="match status" value="1"/>
</dbReference>
<dbReference type="Gene3D" id="1.10.579.10">
    <property type="entry name" value="DNA Cyclobutane Dipyrimidine Photolyase, subunit A, domain 3"/>
    <property type="match status" value="1"/>
</dbReference>
<keyword evidence="7" id="KW-0274">FAD</keyword>
<evidence type="ECO:0000256" key="2">
    <source>
        <dbReference type="ARBA" id="ARBA00006409"/>
    </source>
</evidence>
<evidence type="ECO:0000256" key="10">
    <source>
        <dbReference type="ARBA" id="ARBA00023239"/>
    </source>
</evidence>
<protein>
    <recommendedName>
        <fullName evidence="4">Deoxyribodipyrimidine photo-lyase</fullName>
        <ecNumber evidence="3">4.1.99.3</ecNumber>
    </recommendedName>
    <alternativeName>
        <fullName evidence="11">DNA photolyase</fullName>
    </alternativeName>
</protein>
<evidence type="ECO:0000256" key="9">
    <source>
        <dbReference type="ARBA" id="ARBA00023204"/>
    </source>
</evidence>
<dbReference type="AlphaFoldDB" id="A0A6J4T0M8"/>
<dbReference type="GO" id="GO:0003904">
    <property type="term" value="F:deoxyribodipyrimidine photo-lyase activity"/>
    <property type="evidence" value="ECO:0007669"/>
    <property type="project" value="UniProtKB-EC"/>
</dbReference>
<keyword evidence="8" id="KW-0238">DNA-binding</keyword>
<evidence type="ECO:0000259" key="13">
    <source>
        <dbReference type="PROSITE" id="PS51645"/>
    </source>
</evidence>
<gene>
    <name evidence="14" type="ORF">AVDCRST_MAG05-3010</name>
</gene>
<dbReference type="InterPro" id="IPR032673">
    <property type="entry name" value="DNA_photolyase_2_CS"/>
</dbReference>
<dbReference type="EC" id="4.1.99.3" evidence="3"/>
<keyword evidence="9" id="KW-0234">DNA repair</keyword>
<dbReference type="SUPFAM" id="SSF48173">
    <property type="entry name" value="Cryptochrome/photolyase FAD-binding domain"/>
    <property type="match status" value="1"/>
</dbReference>
<comment type="similarity">
    <text evidence="2">Belongs to the DNA photolyase class-2 family.</text>
</comment>
<dbReference type="GO" id="GO:0000719">
    <property type="term" value="P:photoreactive repair"/>
    <property type="evidence" value="ECO:0007669"/>
    <property type="project" value="TreeGrafter"/>
</dbReference>
<dbReference type="InterPro" id="IPR036155">
    <property type="entry name" value="Crypto/Photolyase_N_sf"/>
</dbReference>
<dbReference type="Gene3D" id="3.40.50.620">
    <property type="entry name" value="HUPs"/>
    <property type="match status" value="1"/>
</dbReference>
<evidence type="ECO:0000256" key="5">
    <source>
        <dbReference type="ARBA" id="ARBA00022630"/>
    </source>
</evidence>
<dbReference type="GO" id="GO:0003677">
    <property type="term" value="F:DNA binding"/>
    <property type="evidence" value="ECO:0007669"/>
    <property type="project" value="UniProtKB-KW"/>
</dbReference>
<dbReference type="InterPro" id="IPR014729">
    <property type="entry name" value="Rossmann-like_a/b/a_fold"/>
</dbReference>
<evidence type="ECO:0000256" key="11">
    <source>
        <dbReference type="ARBA" id="ARBA00031671"/>
    </source>
</evidence>
<dbReference type="SUPFAM" id="SSF52425">
    <property type="entry name" value="Cryptochrome/photolyase, N-terminal domain"/>
    <property type="match status" value="1"/>
</dbReference>
<dbReference type="PANTHER" id="PTHR10211:SF0">
    <property type="entry name" value="DEOXYRIBODIPYRIMIDINE PHOTO-LYASE"/>
    <property type="match status" value="1"/>
</dbReference>
<dbReference type="InterPro" id="IPR052219">
    <property type="entry name" value="Photolyase_Class-2"/>
</dbReference>
<dbReference type="InterPro" id="IPR006050">
    <property type="entry name" value="DNA_photolyase_N"/>
</dbReference>
<accession>A0A6J4T0M8</accession>